<sequence length="736" mass="83534">MALGEFLYDAAHRVVVCVACGTCLVPDGQDGRWATHLRRAPHRLKGERLRRTLEGLSTHELRGRDELKRLRPDRRRPCERIKGLASYGGYLCACDPEKCTFATTRLSLMHDYMPRHGRTASHYTRDAPLWTSCTLQTYFTARQLVDYFVIVEAESEEVRRGLDPTQSVGSSGPPPSSPERHVFEELREDMKQAGRDLDAKAAVVEDLGQGRAERERWLVYTGFPTHLRGLTDAEIRSSFRLPKATSVLLQQTPKKKGGVTRRDNNENDDDDDDDDESDLRRILAATDRWLRKAYDLVADSSTERKMTHQRAQKLSDFAAGAGKKGKDVAFRCFKNEATLVTYFRRMKELLAYYHRVVYRDDGHFSRTSEAPVLPRAVIEPTGRQQRAIDMIHDALRAQDQAGGEKDDDEHDEGLERAIRAFYVALICQTVGSAHFRSPVLSFCAMLSRTKLYSSGARREGENKRARKGLGDDEADEAARQRRNLGGWHDPGNYSSHLSALIWTAQLILFESVCFHAGNDEAQIPAVLSKVCEDYMHQKGETTFGYILQWRLYITTVAKSAISRRQARWSLCGQEITYLGTRLYVGDVTKLIVSEYKRARDLLYDGLLFKARGLGGIEAWRLLDDLDAEDYGGSWRTDERNADVVRGTHEALLRQIEGRADLRQLFLRGGPSDSPSTRVTLCRKAMAAYEADVQEFLQSLLLLLFISPMPPLRAPEFLSITVTNSSTRRRSMLIWEK</sequence>
<dbReference type="Proteomes" id="UP001055219">
    <property type="component" value="Unassembled WGS sequence"/>
</dbReference>
<reference evidence="2" key="1">
    <citation type="journal article" date="2021" name="J Fungi (Basel)">
        <title>Genomic and Metabolomic Analyses of the Marine Fungus Emericellopsis cladophorae: Insights into Saltwater Adaptability Mechanisms and Its Biosynthetic Potential.</title>
        <authorList>
            <person name="Goncalves M.F.M."/>
            <person name="Hilario S."/>
            <person name="Van de Peer Y."/>
            <person name="Esteves A.C."/>
            <person name="Alves A."/>
        </authorList>
    </citation>
    <scope>NUCLEOTIDE SEQUENCE</scope>
    <source>
        <strain evidence="2">MUM 19.33</strain>
    </source>
</reference>
<proteinExistence type="predicted"/>
<dbReference type="Pfam" id="PF12013">
    <property type="entry name" value="OrsD"/>
    <property type="match status" value="1"/>
</dbReference>
<dbReference type="GeneID" id="75831855"/>
<dbReference type="OrthoDB" id="5075206at2759"/>
<keyword evidence="3" id="KW-1185">Reference proteome</keyword>
<feature type="region of interest" description="Disordered" evidence="1">
    <location>
        <begin position="246"/>
        <end position="277"/>
    </location>
</feature>
<organism evidence="2 3">
    <name type="scientific">Emericellopsis cladophorae</name>
    <dbReference type="NCBI Taxonomy" id="2686198"/>
    <lineage>
        <taxon>Eukaryota</taxon>
        <taxon>Fungi</taxon>
        <taxon>Dikarya</taxon>
        <taxon>Ascomycota</taxon>
        <taxon>Pezizomycotina</taxon>
        <taxon>Sordariomycetes</taxon>
        <taxon>Hypocreomycetidae</taxon>
        <taxon>Hypocreales</taxon>
        <taxon>Bionectriaceae</taxon>
        <taxon>Emericellopsis</taxon>
    </lineage>
</organism>
<feature type="non-terminal residue" evidence="2">
    <location>
        <position position="736"/>
    </location>
</feature>
<evidence type="ECO:0000313" key="3">
    <source>
        <dbReference type="Proteomes" id="UP001055219"/>
    </source>
</evidence>
<protein>
    <submittedName>
        <fullName evidence="2">Uncharacterized protein</fullName>
    </submittedName>
</protein>
<dbReference type="InterPro" id="IPR022698">
    <property type="entry name" value="OrsD"/>
</dbReference>
<feature type="compositionally biased region" description="Acidic residues" evidence="1">
    <location>
        <begin position="266"/>
        <end position="277"/>
    </location>
</feature>
<feature type="region of interest" description="Disordered" evidence="1">
    <location>
        <begin position="456"/>
        <end position="475"/>
    </location>
</feature>
<evidence type="ECO:0000313" key="2">
    <source>
        <dbReference type="EMBL" id="KAI6777702.1"/>
    </source>
</evidence>
<gene>
    <name evidence="2" type="ORF">J7T54_005371</name>
</gene>
<dbReference type="EMBL" id="JAGIXG020000123">
    <property type="protein sequence ID" value="KAI6777702.1"/>
    <property type="molecule type" value="Genomic_DNA"/>
</dbReference>
<name>A0A9P9XTQ1_9HYPO</name>
<evidence type="ECO:0000256" key="1">
    <source>
        <dbReference type="SAM" id="MobiDB-lite"/>
    </source>
</evidence>
<dbReference type="RefSeq" id="XP_051358558.1">
    <property type="nucleotide sequence ID" value="XM_051510555.1"/>
</dbReference>
<accession>A0A9P9XTQ1</accession>
<dbReference type="AlphaFoldDB" id="A0A9P9XTQ1"/>
<comment type="caution">
    <text evidence="2">The sequence shown here is derived from an EMBL/GenBank/DDBJ whole genome shotgun (WGS) entry which is preliminary data.</text>
</comment>
<reference evidence="2" key="2">
    <citation type="submission" date="2022-07" db="EMBL/GenBank/DDBJ databases">
        <authorList>
            <person name="Goncalves M.F.M."/>
            <person name="Hilario S."/>
            <person name="Van De Peer Y."/>
            <person name="Esteves A.C."/>
            <person name="Alves A."/>
        </authorList>
    </citation>
    <scope>NUCLEOTIDE SEQUENCE</scope>
    <source>
        <strain evidence="2">MUM 19.33</strain>
    </source>
</reference>
<feature type="region of interest" description="Disordered" evidence="1">
    <location>
        <begin position="159"/>
        <end position="180"/>
    </location>
</feature>